<evidence type="ECO:0000313" key="2">
    <source>
        <dbReference type="Proteomes" id="UP000322915"/>
    </source>
</evidence>
<keyword evidence="2" id="KW-1185">Reference proteome</keyword>
<name>A0ABQ6RMM1_9GAMM</name>
<comment type="caution">
    <text evidence="1">The sequence shown here is derived from an EMBL/GenBank/DDBJ whole genome shotgun (WGS) entry which is preliminary data.</text>
</comment>
<proteinExistence type="predicted"/>
<dbReference type="Proteomes" id="UP000322915">
    <property type="component" value="Unassembled WGS sequence"/>
</dbReference>
<accession>A0ABQ6RMM1</accession>
<dbReference type="RefSeq" id="WP_149605026.1">
    <property type="nucleotide sequence ID" value="NZ_SEUJ01000047.1"/>
</dbReference>
<reference evidence="1 2" key="1">
    <citation type="submission" date="2019-01" db="EMBL/GenBank/DDBJ databases">
        <title>Genome sequences of marine Pseudoalteromonas species.</title>
        <authorList>
            <person name="Boraston A.B."/>
            <person name="Hehemann J.-H."/>
            <person name="Vickers C.J."/>
            <person name="Salama-Alber O."/>
            <person name="Abe K."/>
            <person name="Hettle A.J."/>
        </authorList>
    </citation>
    <scope>NUCLEOTIDE SEQUENCE [LARGE SCALE GENOMIC DNA]</scope>
    <source>
        <strain evidence="1 2">PS47</strain>
    </source>
</reference>
<protein>
    <submittedName>
        <fullName evidence="1">Uncharacterized protein</fullName>
    </submittedName>
</protein>
<sequence>MKKLILSMVLLVLGFFMGYISKPTYEQPTLDQKYGVLRIPIPIDCSQVVGEISDSHIKSIELVSFDLGFKTIYADKYLRIEHTGYPDNILKVINSSLSECLIDKSFSYDNVSMIAMDLQEHFNTSTRSPVYVIIKDGKAIVNFKSE</sequence>
<organism evidence="1 2">
    <name type="scientific">Pseudoalteromonas fuliginea</name>
    <dbReference type="NCBI Taxonomy" id="1872678"/>
    <lineage>
        <taxon>Bacteria</taxon>
        <taxon>Pseudomonadati</taxon>
        <taxon>Pseudomonadota</taxon>
        <taxon>Gammaproteobacteria</taxon>
        <taxon>Alteromonadales</taxon>
        <taxon>Pseudoalteromonadaceae</taxon>
        <taxon>Pseudoalteromonas</taxon>
    </lineage>
</organism>
<evidence type="ECO:0000313" key="1">
    <source>
        <dbReference type="EMBL" id="KAA1164707.1"/>
    </source>
</evidence>
<gene>
    <name evidence="1" type="ORF">EU509_01710</name>
</gene>
<dbReference type="EMBL" id="SEUJ01000047">
    <property type="protein sequence ID" value="KAA1164707.1"/>
    <property type="molecule type" value="Genomic_DNA"/>
</dbReference>